<sequence>MRALFLILPLMALPACEMAAPQQAVPAAADVAVPIPMDPGTMQCALLSNSNALAAASDWAMGRARAAALSGRIAGVPDQATVTSNLARYCSANGNDTVRSAAAQIGF</sequence>
<gene>
    <name evidence="2" type="ORF">L0664_04155</name>
</gene>
<reference evidence="2 3" key="1">
    <citation type="submission" date="2022-01" db="EMBL/GenBank/DDBJ databases">
        <title>Octadecabacter sp. nov., isolated from a marine alga.</title>
        <authorList>
            <person name="Jin M.S."/>
            <person name="Kim H.M."/>
            <person name="Han D.M."/>
            <person name="Jung J.J."/>
            <person name="Jeon C.O."/>
        </authorList>
    </citation>
    <scope>NUCLEOTIDE SEQUENCE [LARGE SCALE GENOMIC DNA]</scope>
    <source>
        <strain evidence="2 3">G9-8</strain>
    </source>
</reference>
<evidence type="ECO:0000313" key="3">
    <source>
        <dbReference type="Proteomes" id="UP001200557"/>
    </source>
</evidence>
<keyword evidence="3" id="KW-1185">Reference proteome</keyword>
<proteinExistence type="predicted"/>
<organism evidence="2 3">
    <name type="scientific">Octadecabacter dasysiphoniae</name>
    <dbReference type="NCBI Taxonomy" id="2909341"/>
    <lineage>
        <taxon>Bacteria</taxon>
        <taxon>Pseudomonadati</taxon>
        <taxon>Pseudomonadota</taxon>
        <taxon>Alphaproteobacteria</taxon>
        <taxon>Rhodobacterales</taxon>
        <taxon>Roseobacteraceae</taxon>
        <taxon>Octadecabacter</taxon>
    </lineage>
</organism>
<name>A0ABS9CTH5_9RHOB</name>
<comment type="caution">
    <text evidence="2">The sequence shown here is derived from an EMBL/GenBank/DDBJ whole genome shotgun (WGS) entry which is preliminary data.</text>
</comment>
<keyword evidence="1" id="KW-0732">Signal</keyword>
<evidence type="ECO:0000313" key="2">
    <source>
        <dbReference type="EMBL" id="MCF2870251.1"/>
    </source>
</evidence>
<evidence type="ECO:0000256" key="1">
    <source>
        <dbReference type="SAM" id="SignalP"/>
    </source>
</evidence>
<feature type="signal peptide" evidence="1">
    <location>
        <begin position="1"/>
        <end position="19"/>
    </location>
</feature>
<protein>
    <submittedName>
        <fullName evidence="2">Uncharacterized protein</fullName>
    </submittedName>
</protein>
<dbReference type="RefSeq" id="WP_235224362.1">
    <property type="nucleotide sequence ID" value="NZ_JAKGAQ010000001.1"/>
</dbReference>
<dbReference type="EMBL" id="JAKGAQ010000001">
    <property type="protein sequence ID" value="MCF2870251.1"/>
    <property type="molecule type" value="Genomic_DNA"/>
</dbReference>
<dbReference type="Proteomes" id="UP001200557">
    <property type="component" value="Unassembled WGS sequence"/>
</dbReference>
<feature type="chain" id="PRO_5046742458" evidence="1">
    <location>
        <begin position="20"/>
        <end position="107"/>
    </location>
</feature>
<accession>A0ABS9CTH5</accession>